<keyword evidence="3" id="KW-1185">Reference proteome</keyword>
<feature type="transmembrane region" description="Helical" evidence="1">
    <location>
        <begin position="66"/>
        <end position="85"/>
    </location>
</feature>
<evidence type="ECO:0000313" key="2">
    <source>
        <dbReference type="EMBL" id="MDV0445560.1"/>
    </source>
</evidence>
<feature type="transmembrane region" description="Helical" evidence="1">
    <location>
        <begin position="400"/>
        <end position="426"/>
    </location>
</feature>
<accession>A0ABU3VQ67</accession>
<feature type="transmembrane region" description="Helical" evidence="1">
    <location>
        <begin position="97"/>
        <end position="117"/>
    </location>
</feature>
<feature type="transmembrane region" description="Helical" evidence="1">
    <location>
        <begin position="364"/>
        <end position="388"/>
    </location>
</feature>
<feature type="transmembrane region" description="Helical" evidence="1">
    <location>
        <begin position="38"/>
        <end position="54"/>
    </location>
</feature>
<feature type="transmembrane region" description="Helical" evidence="1">
    <location>
        <begin position="12"/>
        <end position="32"/>
    </location>
</feature>
<feature type="transmembrane region" description="Helical" evidence="1">
    <location>
        <begin position="216"/>
        <end position="235"/>
    </location>
</feature>
<dbReference type="Proteomes" id="UP001272052">
    <property type="component" value="Unassembled WGS sequence"/>
</dbReference>
<reference evidence="2 3" key="1">
    <citation type="submission" date="2023-06" db="EMBL/GenBank/DDBJ databases">
        <title>Genome sequence of Methanimicrococcus sp. At1.</title>
        <authorList>
            <person name="Protasov E."/>
            <person name="Platt K."/>
            <person name="Poehlein A."/>
            <person name="Daniel R."/>
            <person name="Brune A."/>
        </authorList>
    </citation>
    <scope>NUCLEOTIDE SEQUENCE [LARGE SCALE GENOMIC DNA]</scope>
    <source>
        <strain evidence="2 3">At1</strain>
    </source>
</reference>
<name>A0ABU3VQ67_9EURY</name>
<evidence type="ECO:0000256" key="1">
    <source>
        <dbReference type="SAM" id="Phobius"/>
    </source>
</evidence>
<sequence>MENFQTFKQNISSWSFETVLSLLGFAFAVYFLGSWSNIVLSGLLGIILTILIFNRNEKVIRFLTNGIVFLMGAYFLLTLYGAAIGFDKTNGMLSESYSYPVLFIVFFISFYTFFAGLNEIKKEFKNKTESKIENKTENKNKKEVFKEKQMTIGFVILAFFLIIISAAAIHFFENPLFLPKFTTFFALGILFPVCVFYIMYVLLFWKIIPGIQSIIWLPYSLYVVDILTMFVRLIHPVGDYFPNIDLTFIHANANEFHEVIVAGILVSFLYMIAVFVLFKIFALLKRVIRKNQAKWDNFKKELSEQTTKVKISFYTLLTLIFICLTNPVVSLFNGGTYVLNSGRVHFFIVHSFQPRLSIMKNEIMMMYIPFLFILLIFILLACVLFCLSKRKSGKISKFEYLPIILYTILICVFFYALLVILTFMFVPIL</sequence>
<dbReference type="EMBL" id="JAWDKC010000019">
    <property type="protein sequence ID" value="MDV0445560.1"/>
    <property type="molecule type" value="Genomic_DNA"/>
</dbReference>
<feature type="transmembrane region" description="Helical" evidence="1">
    <location>
        <begin position="151"/>
        <end position="172"/>
    </location>
</feature>
<feature type="transmembrane region" description="Helical" evidence="1">
    <location>
        <begin position="184"/>
        <end position="204"/>
    </location>
</feature>
<proteinExistence type="predicted"/>
<comment type="caution">
    <text evidence="2">The sequence shown here is derived from an EMBL/GenBank/DDBJ whole genome shotgun (WGS) entry which is preliminary data.</text>
</comment>
<evidence type="ECO:0000313" key="3">
    <source>
        <dbReference type="Proteomes" id="UP001272052"/>
    </source>
</evidence>
<organism evidence="2 3">
    <name type="scientific">Methanimicrococcus hacksteinii</name>
    <dbReference type="NCBI Taxonomy" id="3028293"/>
    <lineage>
        <taxon>Archaea</taxon>
        <taxon>Methanobacteriati</taxon>
        <taxon>Methanobacteriota</taxon>
        <taxon>Stenosarchaea group</taxon>
        <taxon>Methanomicrobia</taxon>
        <taxon>Methanosarcinales</taxon>
        <taxon>Methanosarcinaceae</taxon>
        <taxon>Methanimicrococcus</taxon>
    </lineage>
</organism>
<protein>
    <submittedName>
        <fullName evidence="2">Uncharacterized protein</fullName>
    </submittedName>
</protein>
<feature type="transmembrane region" description="Helical" evidence="1">
    <location>
        <begin position="259"/>
        <end position="284"/>
    </location>
</feature>
<feature type="transmembrane region" description="Helical" evidence="1">
    <location>
        <begin position="311"/>
        <end position="332"/>
    </location>
</feature>
<keyword evidence="1" id="KW-1133">Transmembrane helix</keyword>
<gene>
    <name evidence="2" type="ORF">MmiAt1_11440</name>
</gene>
<keyword evidence="1" id="KW-0472">Membrane</keyword>
<keyword evidence="1" id="KW-0812">Transmembrane</keyword>